<dbReference type="RefSeq" id="WP_124972258.1">
    <property type="nucleotide sequence ID" value="NZ_BDQK01000003.1"/>
</dbReference>
<comment type="caution">
    <text evidence="2">The sequence shown here is derived from an EMBL/GenBank/DDBJ whole genome shotgun (WGS) entry which is preliminary data.</text>
</comment>
<reference evidence="3" key="1">
    <citation type="submission" date="2017-05" db="EMBL/GenBank/DDBJ databases">
        <title>Physiological properties and genetic analysis related to exopolysaccharide production of fresh-water unicellular cyanobacterium Aphanothece sacrum, Suizenji Nori, that has been cultured as a food source in Japan.</title>
        <authorList>
            <person name="Kanesaki Y."/>
            <person name="Yoshikawa S."/>
            <person name="Ohki K."/>
        </authorList>
    </citation>
    <scope>NUCLEOTIDE SEQUENCE [LARGE SCALE GENOMIC DNA]</scope>
    <source>
        <strain evidence="3">FPU1</strain>
    </source>
</reference>
<protein>
    <submittedName>
        <fullName evidence="2">Uncharacterized protein</fullName>
    </submittedName>
</protein>
<keyword evidence="1" id="KW-0472">Membrane</keyword>
<evidence type="ECO:0000256" key="1">
    <source>
        <dbReference type="SAM" id="Phobius"/>
    </source>
</evidence>
<gene>
    <name evidence="2" type="ORF">AsFPU1_0898</name>
</gene>
<keyword evidence="1" id="KW-0812">Transmembrane</keyword>
<dbReference type="Proteomes" id="UP000287247">
    <property type="component" value="Unassembled WGS sequence"/>
</dbReference>
<evidence type="ECO:0000313" key="2">
    <source>
        <dbReference type="EMBL" id="GBF79502.1"/>
    </source>
</evidence>
<evidence type="ECO:0000313" key="3">
    <source>
        <dbReference type="Proteomes" id="UP000287247"/>
    </source>
</evidence>
<dbReference type="EMBL" id="BDQK01000003">
    <property type="protein sequence ID" value="GBF79502.1"/>
    <property type="molecule type" value="Genomic_DNA"/>
</dbReference>
<keyword evidence="1" id="KW-1133">Transmembrane helix</keyword>
<feature type="transmembrane region" description="Helical" evidence="1">
    <location>
        <begin position="7"/>
        <end position="27"/>
    </location>
</feature>
<accession>A0A401IDZ2</accession>
<proteinExistence type="predicted"/>
<dbReference type="AlphaFoldDB" id="A0A401IDZ2"/>
<feature type="transmembrane region" description="Helical" evidence="1">
    <location>
        <begin position="62"/>
        <end position="83"/>
    </location>
</feature>
<organism evidence="2 3">
    <name type="scientific">Aphanothece sacrum FPU1</name>
    <dbReference type="NCBI Taxonomy" id="1920663"/>
    <lineage>
        <taxon>Bacteria</taxon>
        <taxon>Bacillati</taxon>
        <taxon>Cyanobacteriota</taxon>
        <taxon>Cyanophyceae</taxon>
        <taxon>Oscillatoriophycideae</taxon>
        <taxon>Chroococcales</taxon>
        <taxon>Aphanothecaceae</taxon>
        <taxon>Aphanothece</taxon>
    </lineage>
</organism>
<keyword evidence="3" id="KW-1185">Reference proteome</keyword>
<sequence length="88" mass="9530">MSKTIVIRLISVLVVAFSLLFFCYGTMELALAENPEKVAINVPGVVVEQDSMFVSSENAKKIIGFSALAFILGGITLSLTFAFKENPE</sequence>
<name>A0A401IDZ2_APHSA</name>